<feature type="transmembrane region" description="Helical" evidence="1">
    <location>
        <begin position="59"/>
        <end position="87"/>
    </location>
</feature>
<sequence>MAEFLAEGGARFLFRTDQGRINARTWRRGTALLLAILIVLTAIWLPLEPLTHRDLATTPFFAWATVAAFAYLVLYAFAVLLIAICHYNLSAKRWRDRGWPGALAGLLPFFALLSGAAHWLQPRVAEVVPYWYVAGVDVLLVAVIVWNLVELGVFDRRSL</sequence>
<feature type="transmembrane region" description="Helical" evidence="1">
    <location>
        <begin position="99"/>
        <end position="118"/>
    </location>
</feature>
<organism evidence="2 3">
    <name type="scientific">Methylocapsa polymorpha</name>
    <dbReference type="NCBI Taxonomy" id="3080828"/>
    <lineage>
        <taxon>Bacteria</taxon>
        <taxon>Pseudomonadati</taxon>
        <taxon>Pseudomonadota</taxon>
        <taxon>Alphaproteobacteria</taxon>
        <taxon>Hyphomicrobiales</taxon>
        <taxon>Beijerinckiaceae</taxon>
        <taxon>Methylocapsa</taxon>
    </lineage>
</organism>
<protein>
    <recommendedName>
        <fullName evidence="4">DUF805 domain-containing protein</fullName>
    </recommendedName>
</protein>
<dbReference type="EMBL" id="CP136862">
    <property type="protein sequence ID" value="WOJ88828.1"/>
    <property type="molecule type" value="Genomic_DNA"/>
</dbReference>
<evidence type="ECO:0008006" key="4">
    <source>
        <dbReference type="Google" id="ProtNLM"/>
    </source>
</evidence>
<keyword evidence="1" id="KW-1133">Transmembrane helix</keyword>
<gene>
    <name evidence="2" type="ORF">RZS28_13555</name>
</gene>
<evidence type="ECO:0000256" key="1">
    <source>
        <dbReference type="SAM" id="Phobius"/>
    </source>
</evidence>
<feature type="transmembrane region" description="Helical" evidence="1">
    <location>
        <begin position="130"/>
        <end position="149"/>
    </location>
</feature>
<reference evidence="2 3" key="1">
    <citation type="submission" date="2023-10" db="EMBL/GenBank/DDBJ databases">
        <title>Novel methanotroph of the genus Methylocapsa from a subarctic wetland.</title>
        <authorList>
            <person name="Belova S.E."/>
            <person name="Oshkin I.Y."/>
            <person name="Miroshnikov K."/>
            <person name="Dedysh S.N."/>
        </authorList>
    </citation>
    <scope>NUCLEOTIDE SEQUENCE [LARGE SCALE GENOMIC DNA]</scope>
    <source>
        <strain evidence="2 3">RX1</strain>
    </source>
</reference>
<keyword evidence="1" id="KW-0472">Membrane</keyword>
<proteinExistence type="predicted"/>
<feature type="transmembrane region" description="Helical" evidence="1">
    <location>
        <begin position="30"/>
        <end position="47"/>
    </location>
</feature>
<evidence type="ECO:0000313" key="2">
    <source>
        <dbReference type="EMBL" id="WOJ88828.1"/>
    </source>
</evidence>
<dbReference type="Proteomes" id="UP001626536">
    <property type="component" value="Chromosome"/>
</dbReference>
<keyword evidence="3" id="KW-1185">Reference proteome</keyword>
<evidence type="ECO:0000313" key="3">
    <source>
        <dbReference type="Proteomes" id="UP001626536"/>
    </source>
</evidence>
<accession>A0ABZ0HNT1</accession>
<keyword evidence="1" id="KW-0812">Transmembrane</keyword>
<name>A0ABZ0HNT1_9HYPH</name>
<dbReference type="RefSeq" id="WP_407338265.1">
    <property type="nucleotide sequence ID" value="NZ_CP136862.1"/>
</dbReference>